<gene>
    <name evidence="10" type="ORF">BU14_0033s0030</name>
</gene>
<evidence type="ECO:0000256" key="7">
    <source>
        <dbReference type="ARBA" id="ARBA00022982"/>
    </source>
</evidence>
<keyword evidence="9" id="KW-1015">Disulfide bond</keyword>
<evidence type="ECO:0000313" key="10">
    <source>
        <dbReference type="EMBL" id="OSX80686.1"/>
    </source>
</evidence>
<evidence type="ECO:0000313" key="11">
    <source>
        <dbReference type="Proteomes" id="UP000218209"/>
    </source>
</evidence>
<dbReference type="GO" id="GO:0006120">
    <property type="term" value="P:mitochondrial electron transport, NADH to ubiquinone"/>
    <property type="evidence" value="ECO:0007669"/>
    <property type="project" value="InterPro"/>
</dbReference>
<sequence>MADKGGEPPVATSAVLYAAARELSRVCGRVNAEFLACKAKDGNPAACLAEGERVQRCSLNLIKELSSKCPSELSGYSSCIDRQSSEEYMFERCRREQAALARCRGTAARVPAEAAPVVAAAASKEL</sequence>
<evidence type="ECO:0000256" key="3">
    <source>
        <dbReference type="ARBA" id="ARBA00010705"/>
    </source>
</evidence>
<keyword evidence="6" id="KW-0677">Repeat</keyword>
<evidence type="ECO:0000256" key="9">
    <source>
        <dbReference type="ARBA" id="ARBA00023157"/>
    </source>
</evidence>
<dbReference type="PANTHER" id="PTHR13344">
    <property type="entry name" value="NADH-UBIQUINONE OXIDOREDUCTASE"/>
    <property type="match status" value="1"/>
</dbReference>
<evidence type="ECO:0008006" key="12">
    <source>
        <dbReference type="Google" id="ProtNLM"/>
    </source>
</evidence>
<keyword evidence="5" id="KW-0679">Respiratory chain</keyword>
<keyword evidence="8" id="KW-0496">Mitochondrion</keyword>
<organism evidence="10 11">
    <name type="scientific">Porphyra umbilicalis</name>
    <name type="common">Purple laver</name>
    <name type="synonym">Red alga</name>
    <dbReference type="NCBI Taxonomy" id="2786"/>
    <lineage>
        <taxon>Eukaryota</taxon>
        <taxon>Rhodophyta</taxon>
        <taxon>Bangiophyceae</taxon>
        <taxon>Bangiales</taxon>
        <taxon>Bangiaceae</taxon>
        <taxon>Porphyra</taxon>
    </lineage>
</organism>
<proteinExistence type="inferred from homology"/>
<keyword evidence="11" id="KW-1185">Reference proteome</keyword>
<dbReference type="PANTHER" id="PTHR13344:SF0">
    <property type="entry name" value="NADH DEHYDROGENASE [UBIQUINONE] 1 ALPHA SUBCOMPLEX SUBUNIT 8"/>
    <property type="match status" value="1"/>
</dbReference>
<dbReference type="Proteomes" id="UP000218209">
    <property type="component" value="Unassembled WGS sequence"/>
</dbReference>
<comment type="function">
    <text evidence="1">Accessory subunit of the mitochondrial membrane respiratory chain NADH dehydrogenase (Complex I), that is believed not to be involved in catalysis. Complex I functions in the transfer of electrons from NADH to the respiratory chain. The immediate electron acceptor for the enzyme is believed to be ubiquinone.</text>
</comment>
<reference evidence="10 11" key="1">
    <citation type="submission" date="2017-03" db="EMBL/GenBank/DDBJ databases">
        <title>WGS assembly of Porphyra umbilicalis.</title>
        <authorList>
            <person name="Brawley S.H."/>
            <person name="Blouin N.A."/>
            <person name="Ficko-Blean E."/>
            <person name="Wheeler G.L."/>
            <person name="Lohr M."/>
            <person name="Goodson H.V."/>
            <person name="Jenkins J.W."/>
            <person name="Blaby-Haas C.E."/>
            <person name="Helliwell K.E."/>
            <person name="Chan C."/>
            <person name="Marriage T."/>
            <person name="Bhattacharya D."/>
            <person name="Klein A.S."/>
            <person name="Badis Y."/>
            <person name="Brodie J."/>
            <person name="Cao Y."/>
            <person name="Collen J."/>
            <person name="Dittami S.M."/>
            <person name="Gachon C.M."/>
            <person name="Green B.R."/>
            <person name="Karpowicz S."/>
            <person name="Kim J.W."/>
            <person name="Kudahl U."/>
            <person name="Lin S."/>
            <person name="Michel G."/>
            <person name="Mittag M."/>
            <person name="Olson B.J."/>
            <person name="Pangilinan J."/>
            <person name="Peng Y."/>
            <person name="Qiu H."/>
            <person name="Shu S."/>
            <person name="Singer J.T."/>
            <person name="Smith A.G."/>
            <person name="Sprecher B.N."/>
            <person name="Wagner V."/>
            <person name="Wang W."/>
            <person name="Wang Z.-Y."/>
            <person name="Yan J."/>
            <person name="Yarish C."/>
            <person name="Zoeuner-Riek S."/>
            <person name="Zhuang Y."/>
            <person name="Zou Y."/>
            <person name="Lindquist E.A."/>
            <person name="Grimwood J."/>
            <person name="Barry K."/>
            <person name="Rokhsar D.S."/>
            <person name="Schmutz J."/>
            <person name="Stiller J.W."/>
            <person name="Grossman A.R."/>
            <person name="Prochnik S.E."/>
        </authorList>
    </citation>
    <scope>NUCLEOTIDE SEQUENCE [LARGE SCALE GENOMIC DNA]</scope>
    <source>
        <strain evidence="10">4086291</strain>
    </source>
</reference>
<dbReference type="GO" id="GO:0005739">
    <property type="term" value="C:mitochondrion"/>
    <property type="evidence" value="ECO:0007669"/>
    <property type="project" value="UniProtKB-SubCell"/>
</dbReference>
<evidence type="ECO:0000256" key="4">
    <source>
        <dbReference type="ARBA" id="ARBA00022448"/>
    </source>
</evidence>
<comment type="subcellular location">
    <subcellularLocation>
        <location evidence="2">Mitochondrion</location>
    </subcellularLocation>
</comment>
<dbReference type="AlphaFoldDB" id="A0A1X6PIW6"/>
<dbReference type="OrthoDB" id="276296at2759"/>
<dbReference type="EMBL" id="KV918769">
    <property type="protein sequence ID" value="OSX80686.1"/>
    <property type="molecule type" value="Genomic_DNA"/>
</dbReference>
<accession>A0A1X6PIW6</accession>
<name>A0A1X6PIW6_PORUM</name>
<evidence type="ECO:0000256" key="1">
    <source>
        <dbReference type="ARBA" id="ARBA00003195"/>
    </source>
</evidence>
<comment type="similarity">
    <text evidence="3">Belongs to the complex I NDUFA8 subunit family.</text>
</comment>
<evidence type="ECO:0000256" key="2">
    <source>
        <dbReference type="ARBA" id="ARBA00004173"/>
    </source>
</evidence>
<evidence type="ECO:0000256" key="5">
    <source>
        <dbReference type="ARBA" id="ARBA00022660"/>
    </source>
</evidence>
<evidence type="ECO:0000256" key="8">
    <source>
        <dbReference type="ARBA" id="ARBA00023128"/>
    </source>
</evidence>
<evidence type="ECO:0000256" key="6">
    <source>
        <dbReference type="ARBA" id="ARBA00022737"/>
    </source>
</evidence>
<keyword evidence="7" id="KW-0249">Electron transport</keyword>
<protein>
    <recommendedName>
        <fullName evidence="12">CHCH domain-containing protein</fullName>
    </recommendedName>
</protein>
<keyword evidence="4" id="KW-0813">Transport</keyword>
<dbReference type="InterPro" id="IPR016680">
    <property type="entry name" value="NDUFA8"/>
</dbReference>